<dbReference type="InterPro" id="IPR027417">
    <property type="entry name" value="P-loop_NTPase"/>
</dbReference>
<feature type="non-terminal residue" evidence="2">
    <location>
        <position position="1"/>
    </location>
</feature>
<evidence type="ECO:0000259" key="1">
    <source>
        <dbReference type="Pfam" id="PF09820"/>
    </source>
</evidence>
<dbReference type="SUPFAM" id="SSF52540">
    <property type="entry name" value="P-loop containing nucleoside triphosphate hydrolases"/>
    <property type="match status" value="1"/>
</dbReference>
<gene>
    <name evidence="2" type="ORF">g.20026</name>
</gene>
<dbReference type="PANTHER" id="PTHR34825:SF1">
    <property type="entry name" value="AAA-ATPASE-LIKE DOMAIN-CONTAINING PROTEIN"/>
    <property type="match status" value="1"/>
</dbReference>
<feature type="domain" description="AAA-ATPase-like" evidence="1">
    <location>
        <begin position="44"/>
        <end position="290"/>
    </location>
</feature>
<evidence type="ECO:0000313" key="2">
    <source>
        <dbReference type="EMBL" id="JAT31436.1"/>
    </source>
</evidence>
<name>A0A1B6M678_9HEMI</name>
<dbReference type="EMBL" id="GEBQ01008541">
    <property type="protein sequence ID" value="JAT31436.1"/>
    <property type="molecule type" value="Transcribed_RNA"/>
</dbReference>
<proteinExistence type="predicted"/>
<sequence>QLIHQIRPAFVIVNDCVCVMEFDFVGLIFSFFISLTSGAGKSISVSDFGLNSKESTFVDKSLFIKELVKDFGNKIVITAPRGFGKTANLHMVKAFLQLEVDKNGNKITSIQDRNKPIKDTPNYKLFNQLKINDFSSLMTEHFGKYPVIHVDLRTIVRFLYFNETQDFFKEVMHEAFSEHCYLEDSSKLFDDEKDFVKLWCSNKYVEEDMGSLMPGLEKLSKYLFKHFDRTRVIILVDHYDCPVNNCVFDSDSPESVFSYVLNIVQSLFNVKKDDFYVDTFFMTGISQIEESHFSNDKIILRYQFLNDHKFVPFYGLLEDEVFDLLGRYTIEVNHDILDGVQNNYGGYVSISNITVHNVWAILQYLQKQKLDHVWARGSDIPNLNLLLKIPDIRQKLEWLLKGTPVAMELRWSFSSEALKILRDLLTDPRAKEHLWYTTLFYSLMFEQGYLAYDPEVKSAVSNTRRYVIPNEEIKQFLWTELNELLEVGVLH</sequence>
<accession>A0A1B6M678</accession>
<dbReference type="Pfam" id="PF09820">
    <property type="entry name" value="AAA-ATPase_like"/>
    <property type="match status" value="1"/>
</dbReference>
<dbReference type="AlphaFoldDB" id="A0A1B6M678"/>
<reference evidence="2" key="1">
    <citation type="submission" date="2015-11" db="EMBL/GenBank/DDBJ databases">
        <title>De novo transcriptome assembly of four potential Pierce s Disease insect vectors from Arizona vineyards.</title>
        <authorList>
            <person name="Tassone E.E."/>
        </authorList>
    </citation>
    <scope>NUCLEOTIDE SEQUENCE</scope>
</reference>
<protein>
    <recommendedName>
        <fullName evidence="1">AAA-ATPase-like domain-containing protein</fullName>
    </recommendedName>
</protein>
<dbReference type="PANTHER" id="PTHR34825">
    <property type="entry name" value="CONSERVED PROTEIN, WITH A WEAK D-GALACTARATE DEHYDRATASE/ALTRONATE HYDROLASE DOMAIN"/>
    <property type="match status" value="1"/>
</dbReference>
<organism evidence="2">
    <name type="scientific">Graphocephala atropunctata</name>
    <dbReference type="NCBI Taxonomy" id="36148"/>
    <lineage>
        <taxon>Eukaryota</taxon>
        <taxon>Metazoa</taxon>
        <taxon>Ecdysozoa</taxon>
        <taxon>Arthropoda</taxon>
        <taxon>Hexapoda</taxon>
        <taxon>Insecta</taxon>
        <taxon>Pterygota</taxon>
        <taxon>Neoptera</taxon>
        <taxon>Paraneoptera</taxon>
        <taxon>Hemiptera</taxon>
        <taxon>Auchenorrhyncha</taxon>
        <taxon>Membracoidea</taxon>
        <taxon>Cicadellidae</taxon>
        <taxon>Cicadellinae</taxon>
        <taxon>Cicadellini</taxon>
        <taxon>Graphocephala</taxon>
    </lineage>
</organism>
<dbReference type="InterPro" id="IPR018631">
    <property type="entry name" value="AAA-ATPase-like_dom"/>
</dbReference>